<dbReference type="OrthoDB" id="16820at2759"/>
<dbReference type="InterPro" id="IPR036188">
    <property type="entry name" value="FAD/NAD-bd_sf"/>
</dbReference>
<feature type="domain" description="FAD-binding" evidence="6">
    <location>
        <begin position="15"/>
        <end position="366"/>
    </location>
</feature>
<evidence type="ECO:0000259" key="6">
    <source>
        <dbReference type="Pfam" id="PF01494"/>
    </source>
</evidence>
<sequence>MAPGDFPRKPATGIKVIIVGAGFAGISAAIECDRKGHTPIILEKAQEIEEITKFGDIISFDPNGARHFERWPGVIQAMQKVARQTTWLDLYHWKGDFITRQSFEGEKKWGPRINGHRGELYSIIYKHALDRGVEVRLGQRVTDYFEDEKEAGVVVNGERMVADVVIAAEGVRSRGRKIVLGFDDKPKSSGYAVYRSWFSGDAIKDHPMLKHLVAQDSHCGFIGPDLHFLVSSLKGGQEFNWVFTHVDDGNIEESWQFPGKVEDCLKYVEGWAPIVTEIVKSTPKSGRLIDHKLVFRDPLPTFISPKSRIALIGDAAHPFLPTSIQGASQSIEDGVVLATCLELAGKKRADLALRCYEGIRYKRVHAAQATGIKTREKWHKANWDNVQENPEAIHLTREAWLLNHDVEADAYEQWQNVSAILTNNPRAKL</sequence>
<evidence type="ECO:0000256" key="5">
    <source>
        <dbReference type="ARBA" id="ARBA00023033"/>
    </source>
</evidence>
<dbReference type="GO" id="GO:0071949">
    <property type="term" value="F:FAD binding"/>
    <property type="evidence" value="ECO:0007669"/>
    <property type="project" value="InterPro"/>
</dbReference>
<dbReference type="PANTHER" id="PTHR13789:SF236">
    <property type="entry name" value="MONOOXYGENASE, PUTATIVE (AFU_ORTHOLOGUE AFUA_6G12060)-RELATED"/>
    <property type="match status" value="1"/>
</dbReference>
<dbReference type="Proteomes" id="UP000799770">
    <property type="component" value="Unassembled WGS sequence"/>
</dbReference>
<evidence type="ECO:0000256" key="3">
    <source>
        <dbReference type="ARBA" id="ARBA00022827"/>
    </source>
</evidence>
<evidence type="ECO:0000256" key="2">
    <source>
        <dbReference type="ARBA" id="ARBA00022630"/>
    </source>
</evidence>
<keyword evidence="2" id="KW-0285">Flavoprotein</keyword>
<keyword evidence="3" id="KW-0274">FAD</keyword>
<dbReference type="AlphaFoldDB" id="A0A6A5Z613"/>
<dbReference type="Gene3D" id="3.50.50.60">
    <property type="entry name" value="FAD/NAD(P)-binding domain"/>
    <property type="match status" value="1"/>
</dbReference>
<reference evidence="7" key="1">
    <citation type="journal article" date="2020" name="Stud. Mycol.">
        <title>101 Dothideomycetes genomes: a test case for predicting lifestyles and emergence of pathogens.</title>
        <authorList>
            <person name="Haridas S."/>
            <person name="Albert R."/>
            <person name="Binder M."/>
            <person name="Bloem J."/>
            <person name="Labutti K."/>
            <person name="Salamov A."/>
            <person name="Andreopoulos B."/>
            <person name="Baker S."/>
            <person name="Barry K."/>
            <person name="Bills G."/>
            <person name="Bluhm B."/>
            <person name="Cannon C."/>
            <person name="Castanera R."/>
            <person name="Culley D."/>
            <person name="Daum C."/>
            <person name="Ezra D."/>
            <person name="Gonzalez J."/>
            <person name="Henrissat B."/>
            <person name="Kuo A."/>
            <person name="Liang C."/>
            <person name="Lipzen A."/>
            <person name="Lutzoni F."/>
            <person name="Magnuson J."/>
            <person name="Mondo S."/>
            <person name="Nolan M."/>
            <person name="Ohm R."/>
            <person name="Pangilinan J."/>
            <person name="Park H.-J."/>
            <person name="Ramirez L."/>
            <person name="Alfaro M."/>
            <person name="Sun H."/>
            <person name="Tritt A."/>
            <person name="Yoshinaga Y."/>
            <person name="Zwiers L.-H."/>
            <person name="Turgeon B."/>
            <person name="Goodwin S."/>
            <person name="Spatafora J."/>
            <person name="Crous P."/>
            <person name="Grigoriev I."/>
        </authorList>
    </citation>
    <scope>NUCLEOTIDE SEQUENCE</scope>
    <source>
        <strain evidence="7">CBS 627.86</strain>
    </source>
</reference>
<dbReference type="FunFam" id="3.50.50.60:FF:000331">
    <property type="entry name" value="FAD/NAD(P)-binding domain-containing protein"/>
    <property type="match status" value="1"/>
</dbReference>
<name>A0A6A5Z613_9PLEO</name>
<gene>
    <name evidence="7" type="ORF">BDV96DRAFT_578295</name>
</gene>
<dbReference type="EMBL" id="ML977327">
    <property type="protein sequence ID" value="KAF2113761.1"/>
    <property type="molecule type" value="Genomic_DNA"/>
</dbReference>
<evidence type="ECO:0000313" key="8">
    <source>
        <dbReference type="Proteomes" id="UP000799770"/>
    </source>
</evidence>
<keyword evidence="8" id="KW-1185">Reference proteome</keyword>
<dbReference type="Pfam" id="PF01494">
    <property type="entry name" value="FAD_binding_3"/>
    <property type="match status" value="1"/>
</dbReference>
<dbReference type="PRINTS" id="PR00420">
    <property type="entry name" value="RNGMNOXGNASE"/>
</dbReference>
<dbReference type="InterPro" id="IPR050493">
    <property type="entry name" value="FAD-dep_Monooxygenase_BioMet"/>
</dbReference>
<keyword evidence="4" id="KW-0560">Oxidoreductase</keyword>
<comment type="similarity">
    <text evidence="1">Belongs to the paxM FAD-dependent monooxygenase family.</text>
</comment>
<accession>A0A6A5Z613</accession>
<keyword evidence="5" id="KW-0503">Monooxygenase</keyword>
<dbReference type="GO" id="GO:0004497">
    <property type="term" value="F:monooxygenase activity"/>
    <property type="evidence" value="ECO:0007669"/>
    <property type="project" value="UniProtKB-KW"/>
</dbReference>
<dbReference type="SUPFAM" id="SSF51905">
    <property type="entry name" value="FAD/NAD(P)-binding domain"/>
    <property type="match status" value="1"/>
</dbReference>
<dbReference type="InterPro" id="IPR002938">
    <property type="entry name" value="FAD-bd"/>
</dbReference>
<dbReference type="PANTHER" id="PTHR13789">
    <property type="entry name" value="MONOOXYGENASE"/>
    <property type="match status" value="1"/>
</dbReference>
<protein>
    <recommendedName>
        <fullName evidence="6">FAD-binding domain-containing protein</fullName>
    </recommendedName>
</protein>
<dbReference type="SUPFAM" id="SSF54373">
    <property type="entry name" value="FAD-linked reductases, C-terminal domain"/>
    <property type="match status" value="1"/>
</dbReference>
<evidence type="ECO:0000256" key="4">
    <source>
        <dbReference type="ARBA" id="ARBA00023002"/>
    </source>
</evidence>
<organism evidence="7 8">
    <name type="scientific">Lophiotrema nucula</name>
    <dbReference type="NCBI Taxonomy" id="690887"/>
    <lineage>
        <taxon>Eukaryota</taxon>
        <taxon>Fungi</taxon>
        <taxon>Dikarya</taxon>
        <taxon>Ascomycota</taxon>
        <taxon>Pezizomycotina</taxon>
        <taxon>Dothideomycetes</taxon>
        <taxon>Pleosporomycetidae</taxon>
        <taxon>Pleosporales</taxon>
        <taxon>Lophiotremataceae</taxon>
        <taxon>Lophiotrema</taxon>
    </lineage>
</organism>
<proteinExistence type="inferred from homology"/>
<evidence type="ECO:0000256" key="1">
    <source>
        <dbReference type="ARBA" id="ARBA00007992"/>
    </source>
</evidence>
<evidence type="ECO:0000313" key="7">
    <source>
        <dbReference type="EMBL" id="KAF2113761.1"/>
    </source>
</evidence>